<evidence type="ECO:0000313" key="6">
    <source>
        <dbReference type="Proteomes" id="UP001408356"/>
    </source>
</evidence>
<dbReference type="PANTHER" id="PTHR11552">
    <property type="entry name" value="GLUCOSE-METHANOL-CHOLINE GMC OXIDOREDUCTASE"/>
    <property type="match status" value="1"/>
</dbReference>
<dbReference type="SUPFAM" id="SSF54373">
    <property type="entry name" value="FAD-linked reductases, C-terminal domain"/>
    <property type="match status" value="1"/>
</dbReference>
<keyword evidence="6" id="KW-1185">Reference proteome</keyword>
<protein>
    <submittedName>
        <fullName evidence="5">Glucose-methanol-choline oxidoreductase N-terminal domain-containing protein</fullName>
    </submittedName>
</protein>
<dbReference type="InterPro" id="IPR000172">
    <property type="entry name" value="GMC_OxRdtase_N"/>
</dbReference>
<keyword evidence="3" id="KW-0732">Signal</keyword>
<dbReference type="SUPFAM" id="SSF51905">
    <property type="entry name" value="FAD/NAD(P)-binding domain"/>
    <property type="match status" value="1"/>
</dbReference>
<dbReference type="Pfam" id="PF05199">
    <property type="entry name" value="GMC_oxred_C"/>
    <property type="match status" value="1"/>
</dbReference>
<reference evidence="5 6" key="1">
    <citation type="journal article" date="2024" name="J. Plant Pathol.">
        <title>Sequence and assembly of the genome of Seiridium unicorne, isolate CBS 538.82, causal agent of cypress canker disease.</title>
        <authorList>
            <person name="Scali E."/>
            <person name="Rocca G.D."/>
            <person name="Danti R."/>
            <person name="Garbelotto M."/>
            <person name="Barberini S."/>
            <person name="Baroncelli R."/>
            <person name="Emiliani G."/>
        </authorList>
    </citation>
    <scope>NUCLEOTIDE SEQUENCE [LARGE SCALE GENOMIC DNA]</scope>
    <source>
        <strain evidence="5 6">BM-138-508</strain>
    </source>
</reference>
<name>A0ABR2VJR2_9PEZI</name>
<feature type="signal peptide" evidence="3">
    <location>
        <begin position="1"/>
        <end position="25"/>
    </location>
</feature>
<sequence length="679" mass="72879">MRLSTPPLSLASSTLLLSTLPATSGLYIPILSELGSALGDLGISVTNPILSAVQSVLNGDGLVEGALGAVEGALGVEATYDYVVVGGGTAGNAIGYRLAEAGYSVAIVEAGLNYEIAKPVLGTTPGGDIIGIGSSILDSVPTVDWEFVTEPQAGANDREVHYARGKCLGGSSALNFMIHHRGSAGSYDMWADEVGDDSYKYVPVTHAYTLHTYYGTANNGCSRFDSFLPYFQKSVNFTPPDTTKRRANASTQYDPNAFSTPGGPVQVGYTNWVSDWATWLEKGMEAIGMNRTTGFSSGDLMGYHYSQATIRASDQTRSSSAQYIYTAVDEGLDNLKVYTQTLATKVVLDSNNTATGVEVNSLGVGYTIHASKEVVVSAGAFQSPQLLMVSGIGPKATLEEFDIPVIVDAPGVGQNMWDHIMFGPAYEVNFDTLDRVLHDPVVLAETLVDYVADGTGALSSNVVEFLGWEKLPDKYRETWSTETQEALAQFPDDWPEVEHISGNGYIGNFRFPALQQPLDGKQYATILGAMAAPVSRGNVTIKSSSTFDLPLVSPNWLTAKADQEVAISWYRRMREVWNTDVIQEIVIGEEYWPGVDQDTDEEILAVIQDSLMTVWHAAGTCKMGKESDEAAVIDNEAKVFGVQGLRVVDASSFPILPPGHPQSTIYALAEKIADAIINA</sequence>
<keyword evidence="2" id="KW-0325">Glycoprotein</keyword>
<evidence type="ECO:0000259" key="4">
    <source>
        <dbReference type="PROSITE" id="PS00624"/>
    </source>
</evidence>
<dbReference type="PIRSF" id="PIRSF000137">
    <property type="entry name" value="Alcohol_oxidase"/>
    <property type="match status" value="1"/>
</dbReference>
<dbReference type="PANTHER" id="PTHR11552:SF138">
    <property type="entry name" value="DEHYDROGENASE PKFF-RELATED"/>
    <property type="match status" value="1"/>
</dbReference>
<dbReference type="Pfam" id="PF00732">
    <property type="entry name" value="GMC_oxred_N"/>
    <property type="match status" value="1"/>
</dbReference>
<dbReference type="Proteomes" id="UP001408356">
    <property type="component" value="Unassembled WGS sequence"/>
</dbReference>
<evidence type="ECO:0000256" key="1">
    <source>
        <dbReference type="ARBA" id="ARBA00010790"/>
    </source>
</evidence>
<dbReference type="PROSITE" id="PS00624">
    <property type="entry name" value="GMC_OXRED_2"/>
    <property type="match status" value="1"/>
</dbReference>
<dbReference type="EMBL" id="JARVKF010000001">
    <property type="protein sequence ID" value="KAK9426690.1"/>
    <property type="molecule type" value="Genomic_DNA"/>
</dbReference>
<dbReference type="InterPro" id="IPR007867">
    <property type="entry name" value="GMC_OxRtase_C"/>
</dbReference>
<dbReference type="InterPro" id="IPR036188">
    <property type="entry name" value="FAD/NAD-bd_sf"/>
</dbReference>
<dbReference type="Gene3D" id="3.30.560.10">
    <property type="entry name" value="Glucose Oxidase, domain 3"/>
    <property type="match status" value="2"/>
</dbReference>
<comment type="caution">
    <text evidence="5">The sequence shown here is derived from an EMBL/GenBank/DDBJ whole genome shotgun (WGS) entry which is preliminary data.</text>
</comment>
<dbReference type="Gene3D" id="3.50.50.60">
    <property type="entry name" value="FAD/NAD(P)-binding domain"/>
    <property type="match status" value="2"/>
</dbReference>
<comment type="similarity">
    <text evidence="1">Belongs to the GMC oxidoreductase family.</text>
</comment>
<proteinExistence type="inferred from homology"/>
<feature type="chain" id="PRO_5045241125" evidence="3">
    <location>
        <begin position="26"/>
        <end position="679"/>
    </location>
</feature>
<gene>
    <name evidence="5" type="ORF">SUNI508_00217</name>
</gene>
<evidence type="ECO:0000256" key="3">
    <source>
        <dbReference type="SAM" id="SignalP"/>
    </source>
</evidence>
<evidence type="ECO:0000256" key="2">
    <source>
        <dbReference type="ARBA" id="ARBA00023180"/>
    </source>
</evidence>
<dbReference type="InterPro" id="IPR012132">
    <property type="entry name" value="GMC_OxRdtase"/>
</dbReference>
<feature type="domain" description="Glucose-methanol-choline oxidoreductase N-terminal" evidence="4">
    <location>
        <begin position="379"/>
        <end position="393"/>
    </location>
</feature>
<organism evidence="5 6">
    <name type="scientific">Seiridium unicorne</name>
    <dbReference type="NCBI Taxonomy" id="138068"/>
    <lineage>
        <taxon>Eukaryota</taxon>
        <taxon>Fungi</taxon>
        <taxon>Dikarya</taxon>
        <taxon>Ascomycota</taxon>
        <taxon>Pezizomycotina</taxon>
        <taxon>Sordariomycetes</taxon>
        <taxon>Xylariomycetidae</taxon>
        <taxon>Amphisphaeriales</taxon>
        <taxon>Sporocadaceae</taxon>
        <taxon>Seiridium</taxon>
    </lineage>
</organism>
<accession>A0ABR2VJR2</accession>
<evidence type="ECO:0000313" key="5">
    <source>
        <dbReference type="EMBL" id="KAK9426690.1"/>
    </source>
</evidence>